<gene>
    <name evidence="3" type="ORF">QBC32DRAFT_323963</name>
</gene>
<dbReference type="AlphaFoldDB" id="A0AAN6NVM4"/>
<dbReference type="EMBL" id="MU859115">
    <property type="protein sequence ID" value="KAK3952884.1"/>
    <property type="molecule type" value="Genomic_DNA"/>
</dbReference>
<name>A0AAN6NVM4_9PEZI</name>
<feature type="compositionally biased region" description="Low complexity" evidence="1">
    <location>
        <begin position="809"/>
        <end position="819"/>
    </location>
</feature>
<keyword evidence="4" id="KW-1185">Reference proteome</keyword>
<keyword evidence="2" id="KW-1133">Transmembrane helix</keyword>
<feature type="transmembrane region" description="Helical" evidence="2">
    <location>
        <begin position="338"/>
        <end position="357"/>
    </location>
</feature>
<accession>A0AAN6NVM4</accession>
<reference evidence="3" key="2">
    <citation type="submission" date="2023-06" db="EMBL/GenBank/DDBJ databases">
        <authorList>
            <consortium name="Lawrence Berkeley National Laboratory"/>
            <person name="Mondo S.J."/>
            <person name="Hensen N."/>
            <person name="Bonometti L."/>
            <person name="Westerberg I."/>
            <person name="Brannstrom I.O."/>
            <person name="Guillou S."/>
            <person name="Cros-Aarteil S."/>
            <person name="Calhoun S."/>
            <person name="Haridas S."/>
            <person name="Kuo A."/>
            <person name="Pangilinan J."/>
            <person name="Riley R."/>
            <person name="Labutti K."/>
            <person name="Andreopoulos B."/>
            <person name="Lipzen A."/>
            <person name="Chen C."/>
            <person name="Yanf M."/>
            <person name="Daum C."/>
            <person name="Ng V."/>
            <person name="Clum A."/>
            <person name="Steindorff A."/>
            <person name="Ohm R."/>
            <person name="Martin F."/>
            <person name="Silar P."/>
            <person name="Natvig D."/>
            <person name="Lalanne C."/>
            <person name="Gautier V."/>
            <person name="Ament-Velasquez S.L."/>
            <person name="Kruys A."/>
            <person name="Hutchinson M.I."/>
            <person name="Powell A.J."/>
            <person name="Barry K."/>
            <person name="Miller A.N."/>
            <person name="Grigoriev I.V."/>
            <person name="Debuchy R."/>
            <person name="Gladieux P."/>
            <person name="Thoren M.H."/>
            <person name="Johannesson H."/>
        </authorList>
    </citation>
    <scope>NUCLEOTIDE SEQUENCE</scope>
    <source>
        <strain evidence="3">CBS 626.80</strain>
    </source>
</reference>
<comment type="caution">
    <text evidence="3">The sequence shown here is derived from an EMBL/GenBank/DDBJ whole genome shotgun (WGS) entry which is preliminary data.</text>
</comment>
<feature type="region of interest" description="Disordered" evidence="1">
    <location>
        <begin position="843"/>
        <end position="869"/>
    </location>
</feature>
<protein>
    <submittedName>
        <fullName evidence="3">Capsule protein</fullName>
    </submittedName>
</protein>
<feature type="transmembrane region" description="Helical" evidence="2">
    <location>
        <begin position="39"/>
        <end position="58"/>
    </location>
</feature>
<dbReference type="PANTHER" id="PTHR12203:SF35">
    <property type="entry name" value="PROTEIN O-GLUCOSYLTRANSFERASE 1"/>
    <property type="match status" value="1"/>
</dbReference>
<feature type="transmembrane region" description="Helical" evidence="2">
    <location>
        <begin position="115"/>
        <end position="133"/>
    </location>
</feature>
<dbReference type="Proteomes" id="UP001303222">
    <property type="component" value="Unassembled WGS sequence"/>
</dbReference>
<keyword evidence="2" id="KW-0472">Membrane</keyword>
<feature type="transmembrane region" description="Helical" evidence="2">
    <location>
        <begin position="307"/>
        <end position="326"/>
    </location>
</feature>
<reference evidence="3" key="1">
    <citation type="journal article" date="2023" name="Mol. Phylogenet. Evol.">
        <title>Genome-scale phylogeny and comparative genomics of the fungal order Sordariales.</title>
        <authorList>
            <person name="Hensen N."/>
            <person name="Bonometti L."/>
            <person name="Westerberg I."/>
            <person name="Brannstrom I.O."/>
            <person name="Guillou S."/>
            <person name="Cros-Aarteil S."/>
            <person name="Calhoun S."/>
            <person name="Haridas S."/>
            <person name="Kuo A."/>
            <person name="Mondo S."/>
            <person name="Pangilinan J."/>
            <person name="Riley R."/>
            <person name="LaButti K."/>
            <person name="Andreopoulos B."/>
            <person name="Lipzen A."/>
            <person name="Chen C."/>
            <person name="Yan M."/>
            <person name="Daum C."/>
            <person name="Ng V."/>
            <person name="Clum A."/>
            <person name="Steindorff A."/>
            <person name="Ohm R.A."/>
            <person name="Martin F."/>
            <person name="Silar P."/>
            <person name="Natvig D.O."/>
            <person name="Lalanne C."/>
            <person name="Gautier V."/>
            <person name="Ament-Velasquez S.L."/>
            <person name="Kruys A."/>
            <person name="Hutchinson M.I."/>
            <person name="Powell A.J."/>
            <person name="Barry K."/>
            <person name="Miller A.N."/>
            <person name="Grigoriev I.V."/>
            <person name="Debuchy R."/>
            <person name="Gladieux P."/>
            <person name="Hiltunen Thoren M."/>
            <person name="Johannesson H."/>
        </authorList>
    </citation>
    <scope>NUCLEOTIDE SEQUENCE</scope>
    <source>
        <strain evidence="3">CBS 626.80</strain>
    </source>
</reference>
<evidence type="ECO:0000256" key="2">
    <source>
        <dbReference type="SAM" id="Phobius"/>
    </source>
</evidence>
<feature type="region of interest" description="Disordered" evidence="1">
    <location>
        <begin position="800"/>
        <end position="827"/>
    </location>
</feature>
<dbReference type="InterPro" id="IPR051091">
    <property type="entry name" value="O-Glucosyltr/Glycosyltrsf_90"/>
</dbReference>
<feature type="transmembrane region" description="Helical" evidence="2">
    <location>
        <begin position="279"/>
        <end position="300"/>
    </location>
</feature>
<feature type="transmembrane region" description="Helical" evidence="2">
    <location>
        <begin position="209"/>
        <end position="231"/>
    </location>
</feature>
<sequence>MASGATGGSQLSAFCAVASFLWLGHSIESHQLIEQPRVSSILVLLTAGAFSYAASHFWQWLPGSNGRFDDEGGSLRPASTSLPKRPRRYFLPVLIAAIICRLELFHRVTADLQCSSPGVAAFLPLVILFYELLPGRRARVGSSTKDSEDENDLGRTTFDDVADWVAESKQSLTISTLFISVGACLASSQDMRSTYICTSFDNTTLVRSLQWLGLLLDGVIVILLWRVLAWARTNKSRLISVSVVFLASAVGSGFLYTLLRMFLPSMPLSHHFKGIDALFVFDVVTDGFAVAVLFVSASLLTTEKTPLSLVGIFTFLSGLVVGWGKLKLTGGAENTMHGVAYLAVVLICLGTSIFVYANNIQRVVLIHRTILVAFMFISIIAATIVAISNNRNDYLFEHPIETMIFKARTNADRYLTHAASSKSLPVAVNEYKARYGGRDPPPKFDEWYKFAVDHKSPIIDDFDQVVHDIRPFWGISPSKIRDDIQRVAKQPGIALLKVANGTASHSLSRNSENAMVMDELVKMVNKFAQHLPDMDLPINLDDRPRVLTPWEDVRRFTEKAKQKGFGNKLLTKREDETDQEEAPSQPLDIQQPSSISVRKYQELTALTCPPGTATRAGIHWDVRDFCLSCVRPHSRGSGIFLNDFAVSQSICHQSDLFHLHSFFFTAPAVPPLRDLVPVFSRSKTSSYSDILIPLPTLDEVLKKANTQPDTSDFDMKTPALYWRGAQAEQVDGEMLHGGQQERLVHLVSVNSSSSSSSSSSETLMLIPQNEVRSRAAYERVPTSLLNFLLPFDIGFSSVTPSASHPSEFTTTTTTTTTTTLPPSSNPLQNQYILTLDPPFSSSLPSSSSSLSPGSSSSSSQSSPSSNQPTFLTTLRSTNLPFSSTLFSQWYTPRLQPYLHFIPVDIRFHALHSTLAYFTGLKGKASAADRLGNTRGAMVNGREVRLKARAEEAKWIVEQGAKWAGKALRKEDEEVYLFRVLVEWGRVIQDGRDDMGYVGESRKEAKKVEG</sequence>
<evidence type="ECO:0000313" key="3">
    <source>
        <dbReference type="EMBL" id="KAK3952884.1"/>
    </source>
</evidence>
<dbReference type="PANTHER" id="PTHR12203">
    <property type="entry name" value="KDEL LYS-ASP-GLU-LEU CONTAINING - RELATED"/>
    <property type="match status" value="1"/>
</dbReference>
<evidence type="ECO:0000313" key="4">
    <source>
        <dbReference type="Proteomes" id="UP001303222"/>
    </source>
</evidence>
<feature type="transmembrane region" description="Helical" evidence="2">
    <location>
        <begin position="89"/>
        <end position="109"/>
    </location>
</feature>
<evidence type="ECO:0000256" key="1">
    <source>
        <dbReference type="SAM" id="MobiDB-lite"/>
    </source>
</evidence>
<feature type="transmembrane region" description="Helical" evidence="2">
    <location>
        <begin position="238"/>
        <end position="259"/>
    </location>
</feature>
<proteinExistence type="predicted"/>
<feature type="transmembrane region" description="Helical" evidence="2">
    <location>
        <begin position="369"/>
        <end position="387"/>
    </location>
</feature>
<keyword evidence="2" id="KW-0812">Transmembrane</keyword>
<feature type="region of interest" description="Disordered" evidence="1">
    <location>
        <begin position="566"/>
        <end position="591"/>
    </location>
</feature>
<feature type="compositionally biased region" description="Low complexity" evidence="1">
    <location>
        <begin position="843"/>
        <end position="865"/>
    </location>
</feature>
<organism evidence="3 4">
    <name type="scientific">Pseudoneurospora amorphoporcata</name>
    <dbReference type="NCBI Taxonomy" id="241081"/>
    <lineage>
        <taxon>Eukaryota</taxon>
        <taxon>Fungi</taxon>
        <taxon>Dikarya</taxon>
        <taxon>Ascomycota</taxon>
        <taxon>Pezizomycotina</taxon>
        <taxon>Sordariomycetes</taxon>
        <taxon>Sordariomycetidae</taxon>
        <taxon>Sordariales</taxon>
        <taxon>Sordariaceae</taxon>
        <taxon>Pseudoneurospora</taxon>
    </lineage>
</organism>